<gene>
    <name evidence="1" type="ORF">AVEN_142385_1</name>
</gene>
<keyword evidence="2" id="KW-1185">Reference proteome</keyword>
<dbReference type="Proteomes" id="UP000499080">
    <property type="component" value="Unassembled WGS sequence"/>
</dbReference>
<organism evidence="1 2">
    <name type="scientific">Araneus ventricosus</name>
    <name type="common">Orbweaver spider</name>
    <name type="synonym">Epeira ventricosa</name>
    <dbReference type="NCBI Taxonomy" id="182803"/>
    <lineage>
        <taxon>Eukaryota</taxon>
        <taxon>Metazoa</taxon>
        <taxon>Ecdysozoa</taxon>
        <taxon>Arthropoda</taxon>
        <taxon>Chelicerata</taxon>
        <taxon>Arachnida</taxon>
        <taxon>Araneae</taxon>
        <taxon>Araneomorphae</taxon>
        <taxon>Entelegynae</taxon>
        <taxon>Araneoidea</taxon>
        <taxon>Araneidae</taxon>
        <taxon>Araneus</taxon>
    </lineage>
</organism>
<name>A0A4Y2WPH4_ARAVE</name>
<reference evidence="1 2" key="1">
    <citation type="journal article" date="2019" name="Sci. Rep.">
        <title>Orb-weaving spider Araneus ventricosus genome elucidates the spidroin gene catalogue.</title>
        <authorList>
            <person name="Kono N."/>
            <person name="Nakamura H."/>
            <person name="Ohtoshi R."/>
            <person name="Moran D.A.P."/>
            <person name="Shinohara A."/>
            <person name="Yoshida Y."/>
            <person name="Fujiwara M."/>
            <person name="Mori M."/>
            <person name="Tomita M."/>
            <person name="Arakawa K."/>
        </authorList>
    </citation>
    <scope>NUCLEOTIDE SEQUENCE [LARGE SCALE GENOMIC DNA]</scope>
</reference>
<evidence type="ECO:0000313" key="1">
    <source>
        <dbReference type="EMBL" id="GBO38504.1"/>
    </source>
</evidence>
<dbReference type="EMBL" id="BGPR01063257">
    <property type="protein sequence ID" value="GBO38504.1"/>
    <property type="molecule type" value="Genomic_DNA"/>
</dbReference>
<accession>A0A4Y2WPH4</accession>
<proteinExistence type="predicted"/>
<sequence>MTMWRRQDLRYLPVFHIIIQSLTFYSSVLDGLATELQFWYWRILDLRHASKKVLSCCGVVVLVDHSQTSSRWYGVEVFNYNHVEKTRPQVPSCISYYYSISYILQFGPRWLGDRASVLVLENPRLETCF</sequence>
<evidence type="ECO:0000313" key="2">
    <source>
        <dbReference type="Proteomes" id="UP000499080"/>
    </source>
</evidence>
<protein>
    <submittedName>
        <fullName evidence="1">Uncharacterized protein</fullName>
    </submittedName>
</protein>
<comment type="caution">
    <text evidence="1">The sequence shown here is derived from an EMBL/GenBank/DDBJ whole genome shotgun (WGS) entry which is preliminary data.</text>
</comment>
<dbReference type="AlphaFoldDB" id="A0A4Y2WPH4"/>